<evidence type="ECO:0000256" key="1">
    <source>
        <dbReference type="ARBA" id="ARBA00001936"/>
    </source>
</evidence>
<keyword evidence="7" id="KW-0808">Transferase</keyword>
<dbReference type="Pfam" id="PF22600">
    <property type="entry name" value="MTPAP-like_central"/>
    <property type="match status" value="1"/>
</dbReference>
<evidence type="ECO:0000256" key="10">
    <source>
        <dbReference type="SAM" id="MobiDB-lite"/>
    </source>
</evidence>
<dbReference type="Gene3D" id="1.10.1410.10">
    <property type="match status" value="1"/>
</dbReference>
<comment type="cofactor">
    <cofactor evidence="2">
        <name>Mg(2+)</name>
        <dbReference type="ChEBI" id="CHEBI:18420"/>
    </cofactor>
</comment>
<sequence>MEQISAEQNHYLNDFSKLIIAEAAPPAAEISVKHTLLKRLEAICKEVSPDAQLIPFGSLVTGFATASSDLDVIFTVGPHFDQSPDDLSSPDFRIPHILESKLQEEGFDATLLTKTRVPILKLVQNATDENPFDLHCDIGFSNHLAVFNTNMLLTYSKCDPRVKKMMISVKSRSKIKWWAKKRHINNTYRGTLSSYGYSLIVLHYLINIVKPAVLPNLQVFPVPEDTPTTEIVFEEAGDDIFDIWFYKDINALSKSSNTMHVGELLRGFFEYYAYTFQWGREVVSIRTEGGLLTKQEKGWVTAVVRPGKTENSEVKNRYLFAVEDPFEIEHNVSRTCNGPGVGRIKEEFRRAVRLIRYRDGGKTMSECLCMEAPPERPWVRREDRDKAGGGDGRSGERSGHGEGEKRGEDTGEGSHEETRGYVGMGEFQGEMLKHEGLSVDLGVV</sequence>
<evidence type="ECO:0000256" key="9">
    <source>
        <dbReference type="ARBA" id="ARBA00022842"/>
    </source>
</evidence>
<dbReference type="CDD" id="cd05402">
    <property type="entry name" value="NT_PAP_TUTase"/>
    <property type="match status" value="1"/>
</dbReference>
<dbReference type="SUPFAM" id="SSF81301">
    <property type="entry name" value="Nucleotidyltransferase"/>
    <property type="match status" value="1"/>
</dbReference>
<feature type="domain" description="Poly(A) RNA polymerase mitochondrial-like central palm" evidence="12">
    <location>
        <begin position="17"/>
        <end position="157"/>
    </location>
</feature>
<evidence type="ECO:0000313" key="13">
    <source>
        <dbReference type="EMBL" id="KAL0639267.1"/>
    </source>
</evidence>
<gene>
    <name evidence="13" type="ORF">Q9L58_001728</name>
</gene>
<evidence type="ECO:0000313" key="14">
    <source>
        <dbReference type="Proteomes" id="UP001447188"/>
    </source>
</evidence>
<evidence type="ECO:0000256" key="6">
    <source>
        <dbReference type="ARBA" id="ARBA00022490"/>
    </source>
</evidence>
<dbReference type="Proteomes" id="UP001447188">
    <property type="component" value="Unassembled WGS sequence"/>
</dbReference>
<dbReference type="InterPro" id="IPR002058">
    <property type="entry name" value="PAP_assoc"/>
</dbReference>
<protein>
    <recommendedName>
        <fullName evidence="5">polynucleotide adenylyltransferase</fullName>
        <ecNumber evidence="5">2.7.7.19</ecNumber>
    </recommendedName>
</protein>
<comment type="subcellular location">
    <subcellularLocation>
        <location evidence="3">Cytoplasm</location>
    </subcellularLocation>
</comment>
<accession>A0ABR3GU70</accession>
<evidence type="ECO:0000256" key="8">
    <source>
        <dbReference type="ARBA" id="ARBA00022723"/>
    </source>
</evidence>
<dbReference type="InterPro" id="IPR043519">
    <property type="entry name" value="NT_sf"/>
</dbReference>
<evidence type="ECO:0000259" key="12">
    <source>
        <dbReference type="Pfam" id="PF22600"/>
    </source>
</evidence>
<dbReference type="PANTHER" id="PTHR12271:SF40">
    <property type="entry name" value="POLY(A) RNA POLYMERASE GLD2"/>
    <property type="match status" value="1"/>
</dbReference>
<evidence type="ECO:0000256" key="3">
    <source>
        <dbReference type="ARBA" id="ARBA00004496"/>
    </source>
</evidence>
<dbReference type="Gene3D" id="3.30.460.10">
    <property type="entry name" value="Beta Polymerase, domain 2"/>
    <property type="match status" value="1"/>
</dbReference>
<keyword evidence="9" id="KW-0460">Magnesium</keyword>
<evidence type="ECO:0000256" key="4">
    <source>
        <dbReference type="ARBA" id="ARBA00008593"/>
    </source>
</evidence>
<dbReference type="Pfam" id="PF03828">
    <property type="entry name" value="PAP_assoc"/>
    <property type="match status" value="1"/>
</dbReference>
<feature type="domain" description="PAP-associated" evidence="11">
    <location>
        <begin position="261"/>
        <end position="330"/>
    </location>
</feature>
<feature type="region of interest" description="Disordered" evidence="10">
    <location>
        <begin position="379"/>
        <end position="444"/>
    </location>
</feature>
<keyword evidence="14" id="KW-1185">Reference proteome</keyword>
<name>A0ABR3GU70_9PEZI</name>
<comment type="similarity">
    <text evidence="4">Belongs to the DNA polymerase type-B-like family.</text>
</comment>
<organism evidence="13 14">
    <name type="scientific">Discina gigas</name>
    <dbReference type="NCBI Taxonomy" id="1032678"/>
    <lineage>
        <taxon>Eukaryota</taxon>
        <taxon>Fungi</taxon>
        <taxon>Dikarya</taxon>
        <taxon>Ascomycota</taxon>
        <taxon>Pezizomycotina</taxon>
        <taxon>Pezizomycetes</taxon>
        <taxon>Pezizales</taxon>
        <taxon>Discinaceae</taxon>
        <taxon>Discina</taxon>
    </lineage>
</organism>
<evidence type="ECO:0000256" key="2">
    <source>
        <dbReference type="ARBA" id="ARBA00001946"/>
    </source>
</evidence>
<evidence type="ECO:0000256" key="5">
    <source>
        <dbReference type="ARBA" id="ARBA00012388"/>
    </source>
</evidence>
<keyword evidence="6" id="KW-0963">Cytoplasm</keyword>
<feature type="compositionally biased region" description="Basic and acidic residues" evidence="10">
    <location>
        <begin position="379"/>
        <end position="419"/>
    </location>
</feature>
<dbReference type="EMBL" id="JBBBZM010000013">
    <property type="protein sequence ID" value="KAL0639267.1"/>
    <property type="molecule type" value="Genomic_DNA"/>
</dbReference>
<reference evidence="13 14" key="1">
    <citation type="submission" date="2024-02" db="EMBL/GenBank/DDBJ databases">
        <title>Discinaceae phylogenomics.</title>
        <authorList>
            <person name="Dirks A.C."/>
            <person name="James T.Y."/>
        </authorList>
    </citation>
    <scope>NUCLEOTIDE SEQUENCE [LARGE SCALE GENOMIC DNA]</scope>
    <source>
        <strain evidence="13 14">ACD0624</strain>
    </source>
</reference>
<dbReference type="SUPFAM" id="SSF81631">
    <property type="entry name" value="PAP/OAS1 substrate-binding domain"/>
    <property type="match status" value="1"/>
</dbReference>
<keyword evidence="8" id="KW-0479">Metal-binding</keyword>
<dbReference type="PANTHER" id="PTHR12271">
    <property type="entry name" value="POLY A POLYMERASE CID PAP -RELATED"/>
    <property type="match status" value="1"/>
</dbReference>
<evidence type="ECO:0000256" key="7">
    <source>
        <dbReference type="ARBA" id="ARBA00022679"/>
    </source>
</evidence>
<dbReference type="EC" id="2.7.7.19" evidence="5"/>
<dbReference type="InterPro" id="IPR054708">
    <property type="entry name" value="MTPAP-like_central"/>
</dbReference>
<proteinExistence type="inferred from homology"/>
<comment type="caution">
    <text evidence="13">The sequence shown here is derived from an EMBL/GenBank/DDBJ whole genome shotgun (WGS) entry which is preliminary data.</text>
</comment>
<evidence type="ECO:0000259" key="11">
    <source>
        <dbReference type="Pfam" id="PF03828"/>
    </source>
</evidence>
<comment type="cofactor">
    <cofactor evidence="1">
        <name>Mn(2+)</name>
        <dbReference type="ChEBI" id="CHEBI:29035"/>
    </cofactor>
</comment>